<dbReference type="Proteomes" id="UP001218638">
    <property type="component" value="Chromosome"/>
</dbReference>
<evidence type="ECO:0000313" key="3">
    <source>
        <dbReference type="Proteomes" id="UP001218638"/>
    </source>
</evidence>
<sequence>MAAESAPKKVALLFDDGPIPAQAAAFRTLFAAENVRVTWAYEAKEVAAHPEIARAALAAGHEVANHSYAHLHPQQIDDAALRHEIVDAQKVLTAELGVAPRWYWKPFTEADPRQGALWAEAGIRDFDMSPQVWSHDWNTAVDAEAIYRNATTNVGDGSLIIFHEWRAETLAQMPAILAELKRQGCEFVTISELAAYLESKAAQK</sequence>
<dbReference type="RefSeq" id="WP_330928168.1">
    <property type="nucleotide sequence ID" value="NZ_CP119075.1"/>
</dbReference>
<reference evidence="2" key="1">
    <citation type="submission" date="2023-03" db="EMBL/GenBank/DDBJ databases">
        <title>Lomoglobus Profundus gen. nov., sp. nov., a novel member of the phylum Verrucomicrobia, isolated from deep-marine sediment of South China Sea.</title>
        <authorList>
            <person name="Ahmad T."/>
            <person name="Ishaq S.E."/>
            <person name="Wang F."/>
        </authorList>
    </citation>
    <scope>NUCLEOTIDE SEQUENCE</scope>
    <source>
        <strain evidence="2">LMO-M01</strain>
    </source>
</reference>
<dbReference type="InterPro" id="IPR011330">
    <property type="entry name" value="Glyco_hydro/deAcase_b/a-brl"/>
</dbReference>
<dbReference type="InterPro" id="IPR050248">
    <property type="entry name" value="Polysacc_deacetylase_ArnD"/>
</dbReference>
<dbReference type="AlphaFoldDB" id="A0AAF0I5A1"/>
<dbReference type="GO" id="GO:0005975">
    <property type="term" value="P:carbohydrate metabolic process"/>
    <property type="evidence" value="ECO:0007669"/>
    <property type="project" value="InterPro"/>
</dbReference>
<dbReference type="CDD" id="cd10917">
    <property type="entry name" value="CE4_NodB_like_6s_7s"/>
    <property type="match status" value="1"/>
</dbReference>
<feature type="domain" description="NodB homology" evidence="1">
    <location>
        <begin position="8"/>
        <end position="188"/>
    </location>
</feature>
<dbReference type="SUPFAM" id="SSF88713">
    <property type="entry name" value="Glycoside hydrolase/deacetylase"/>
    <property type="match status" value="1"/>
</dbReference>
<dbReference type="GO" id="GO:0016810">
    <property type="term" value="F:hydrolase activity, acting on carbon-nitrogen (but not peptide) bonds"/>
    <property type="evidence" value="ECO:0007669"/>
    <property type="project" value="InterPro"/>
</dbReference>
<evidence type="ECO:0000313" key="2">
    <source>
        <dbReference type="EMBL" id="WED67258.1"/>
    </source>
</evidence>
<protein>
    <submittedName>
        <fullName evidence="2">Polysaccharide deacetylase family protein</fullName>
    </submittedName>
</protein>
<dbReference type="InterPro" id="IPR002509">
    <property type="entry name" value="NODB_dom"/>
</dbReference>
<dbReference type="EMBL" id="CP119075">
    <property type="protein sequence ID" value="WED67258.1"/>
    <property type="molecule type" value="Genomic_DNA"/>
</dbReference>
<keyword evidence="3" id="KW-1185">Reference proteome</keyword>
<evidence type="ECO:0000259" key="1">
    <source>
        <dbReference type="PROSITE" id="PS51677"/>
    </source>
</evidence>
<dbReference type="PANTHER" id="PTHR10587:SF137">
    <property type="entry name" value="4-DEOXY-4-FORMAMIDO-L-ARABINOSE-PHOSPHOUNDECAPRENOL DEFORMYLASE ARND-RELATED"/>
    <property type="match status" value="1"/>
</dbReference>
<dbReference type="PANTHER" id="PTHR10587">
    <property type="entry name" value="GLYCOSYL TRANSFERASE-RELATED"/>
    <property type="match status" value="1"/>
</dbReference>
<name>A0AAF0I5A1_9BACT</name>
<proteinExistence type="predicted"/>
<dbReference type="KEGG" id="slom:PXH66_10390"/>
<organism evidence="2 3">
    <name type="scientific">Synoicihabitans lomoniglobus</name>
    <dbReference type="NCBI Taxonomy" id="2909285"/>
    <lineage>
        <taxon>Bacteria</taxon>
        <taxon>Pseudomonadati</taxon>
        <taxon>Verrucomicrobiota</taxon>
        <taxon>Opitutia</taxon>
        <taxon>Opitutales</taxon>
        <taxon>Opitutaceae</taxon>
        <taxon>Synoicihabitans</taxon>
    </lineage>
</organism>
<dbReference type="PROSITE" id="PS51677">
    <property type="entry name" value="NODB"/>
    <property type="match status" value="1"/>
</dbReference>
<gene>
    <name evidence="2" type="ORF">PXH66_10390</name>
</gene>
<dbReference type="Pfam" id="PF01522">
    <property type="entry name" value="Polysacc_deac_1"/>
    <property type="match status" value="1"/>
</dbReference>
<dbReference type="Gene3D" id="3.20.20.370">
    <property type="entry name" value="Glycoside hydrolase/deacetylase"/>
    <property type="match status" value="1"/>
</dbReference>
<accession>A0AAF0I5A1</accession>